<dbReference type="InterPro" id="IPR020904">
    <property type="entry name" value="Sc_DH/Rdtase_CS"/>
</dbReference>
<dbReference type="PRINTS" id="PR00080">
    <property type="entry name" value="SDRFAMILY"/>
</dbReference>
<keyword evidence="1" id="KW-0560">Oxidoreductase</keyword>
<sequence length="379" mass="43068">EKVIKESYQFGCLKKLYAFCSFRIKNKRNDCCLFFIPAQLSMDIVADISRLVDFMCYVNYFIVIVISITVFIFTVRFLTNTFSRLKITPQGKAVLVTGCDSGFGHEFAKRLDSIGFHVFATCLFPSGPGALELKKSCSSKLHILHMDVTQDESVKKGYEYVKENLQNSEMWAIVNNAGTARGLYFEFLSVEDFEVCINVNFLGMVRVTKAFLPLVKQAKGRIVNVTSLIGVMPGPHISPYASSKYAAVGFTDCIRQELDVSGVTVVSIEPEVFKTGLTSPEFYKKLKVSMMKHLDRTLEEDFVASFDKIGNFMTSFASDKVNIVVDDLEAAICLANPSYTYKPRRNILIRFYFFIYEIMPRSCQLLVAKLTLFIIYYFY</sequence>
<feature type="transmembrane region" description="Helical" evidence="3">
    <location>
        <begin position="57"/>
        <end position="78"/>
    </location>
</feature>
<dbReference type="InterPro" id="IPR002347">
    <property type="entry name" value="SDR_fam"/>
</dbReference>
<evidence type="ECO:0000313" key="5">
    <source>
        <dbReference type="Proteomes" id="UP001497382"/>
    </source>
</evidence>
<feature type="non-terminal residue" evidence="4">
    <location>
        <position position="1"/>
    </location>
</feature>
<keyword evidence="5" id="KW-1185">Reference proteome</keyword>
<protein>
    <recommendedName>
        <fullName evidence="6">Estradiol 17-beta-dehydrogenase 2</fullName>
    </recommendedName>
</protein>
<dbReference type="PRINTS" id="PR00081">
    <property type="entry name" value="GDHRDH"/>
</dbReference>
<comment type="caution">
    <text evidence="4">The sequence shown here is derived from an EMBL/GenBank/DDBJ whole genome shotgun (WGS) entry which is preliminary data.</text>
</comment>
<name>A0AAV1ZSY3_9ARAC</name>
<dbReference type="InterPro" id="IPR036291">
    <property type="entry name" value="NAD(P)-bd_dom_sf"/>
</dbReference>
<dbReference type="SUPFAM" id="SSF51735">
    <property type="entry name" value="NAD(P)-binding Rossmann-fold domains"/>
    <property type="match status" value="1"/>
</dbReference>
<dbReference type="Pfam" id="PF00106">
    <property type="entry name" value="adh_short"/>
    <property type="match status" value="1"/>
</dbReference>
<dbReference type="PANTHER" id="PTHR43313">
    <property type="entry name" value="SHORT-CHAIN DEHYDROGENASE/REDUCTASE FAMILY 9C"/>
    <property type="match status" value="1"/>
</dbReference>
<dbReference type="EMBL" id="CAXIEN010000081">
    <property type="protein sequence ID" value="CAL1274926.1"/>
    <property type="molecule type" value="Genomic_DNA"/>
</dbReference>
<dbReference type="GO" id="GO:0008202">
    <property type="term" value="P:steroid metabolic process"/>
    <property type="evidence" value="ECO:0007669"/>
    <property type="project" value="TreeGrafter"/>
</dbReference>
<accession>A0AAV1ZSY3</accession>
<organism evidence="4 5">
    <name type="scientific">Larinioides sclopetarius</name>
    <dbReference type="NCBI Taxonomy" id="280406"/>
    <lineage>
        <taxon>Eukaryota</taxon>
        <taxon>Metazoa</taxon>
        <taxon>Ecdysozoa</taxon>
        <taxon>Arthropoda</taxon>
        <taxon>Chelicerata</taxon>
        <taxon>Arachnida</taxon>
        <taxon>Araneae</taxon>
        <taxon>Araneomorphae</taxon>
        <taxon>Entelegynae</taxon>
        <taxon>Araneoidea</taxon>
        <taxon>Araneidae</taxon>
        <taxon>Larinioides</taxon>
    </lineage>
</organism>
<evidence type="ECO:0000313" key="4">
    <source>
        <dbReference type="EMBL" id="CAL1274926.1"/>
    </source>
</evidence>
<dbReference type="Proteomes" id="UP001497382">
    <property type="component" value="Unassembled WGS sequence"/>
</dbReference>
<gene>
    <name evidence="4" type="ORF">LARSCL_LOCUS7790</name>
</gene>
<dbReference type="AlphaFoldDB" id="A0AAV1ZSY3"/>
<evidence type="ECO:0000256" key="2">
    <source>
        <dbReference type="RuleBase" id="RU000363"/>
    </source>
</evidence>
<keyword evidence="3" id="KW-0472">Membrane</keyword>
<proteinExistence type="inferred from homology"/>
<evidence type="ECO:0000256" key="1">
    <source>
        <dbReference type="ARBA" id="ARBA00023002"/>
    </source>
</evidence>
<evidence type="ECO:0000256" key="3">
    <source>
        <dbReference type="SAM" id="Phobius"/>
    </source>
</evidence>
<dbReference type="Gene3D" id="3.40.50.720">
    <property type="entry name" value="NAD(P)-binding Rossmann-like Domain"/>
    <property type="match status" value="1"/>
</dbReference>
<comment type="similarity">
    <text evidence="2">Belongs to the short-chain dehydrogenases/reductases (SDR) family.</text>
</comment>
<dbReference type="PANTHER" id="PTHR43313:SF36">
    <property type="entry name" value="D-BETA-HYDROXYBUTYRATE DEHYDROGENASE, MITOCHONDRIAL"/>
    <property type="match status" value="1"/>
</dbReference>
<keyword evidence="3" id="KW-0812">Transmembrane</keyword>
<evidence type="ECO:0008006" key="6">
    <source>
        <dbReference type="Google" id="ProtNLM"/>
    </source>
</evidence>
<dbReference type="PROSITE" id="PS00061">
    <property type="entry name" value="ADH_SHORT"/>
    <property type="match status" value="1"/>
</dbReference>
<dbReference type="GO" id="GO:0016491">
    <property type="term" value="F:oxidoreductase activity"/>
    <property type="evidence" value="ECO:0007669"/>
    <property type="project" value="UniProtKB-KW"/>
</dbReference>
<reference evidence="4 5" key="1">
    <citation type="submission" date="2024-04" db="EMBL/GenBank/DDBJ databases">
        <authorList>
            <person name="Rising A."/>
            <person name="Reimegard J."/>
            <person name="Sonavane S."/>
            <person name="Akerstrom W."/>
            <person name="Nylinder S."/>
            <person name="Hedman E."/>
            <person name="Kallberg Y."/>
        </authorList>
    </citation>
    <scope>NUCLEOTIDE SEQUENCE [LARGE SCALE GENOMIC DNA]</scope>
</reference>
<keyword evidence="3" id="KW-1133">Transmembrane helix</keyword>